<keyword evidence="2" id="KW-0689">Ribosomal protein</keyword>
<keyword evidence="6" id="KW-1185">Reference proteome</keyword>
<dbReference type="PANTHER" id="PTHR10544">
    <property type="entry name" value="60S RIBOSOMAL PROTEIN L28"/>
    <property type="match status" value="1"/>
</dbReference>
<dbReference type="Proteomes" id="UP000094385">
    <property type="component" value="Unassembled WGS sequence"/>
</dbReference>
<evidence type="ECO:0000313" key="6">
    <source>
        <dbReference type="Proteomes" id="UP000094385"/>
    </source>
</evidence>
<accession>A0A1E3Q4J1</accession>
<dbReference type="STRING" id="675824.A0A1E3Q4J1"/>
<dbReference type="GO" id="GO:0003735">
    <property type="term" value="F:structural constituent of ribosome"/>
    <property type="evidence" value="ECO:0007669"/>
    <property type="project" value="InterPro"/>
</dbReference>
<dbReference type="GO" id="GO:0005840">
    <property type="term" value="C:ribosome"/>
    <property type="evidence" value="ECO:0007669"/>
    <property type="project" value="UniProtKB-KW"/>
</dbReference>
<feature type="domain" description="Ribosomal eL28/Mak16" evidence="4">
    <location>
        <begin position="8"/>
        <end position="125"/>
    </location>
</feature>
<dbReference type="EMBL" id="KV454295">
    <property type="protein sequence ID" value="ODQ72603.1"/>
    <property type="molecule type" value="Genomic_DNA"/>
</dbReference>
<dbReference type="GO" id="GO:0006412">
    <property type="term" value="P:translation"/>
    <property type="evidence" value="ECO:0007669"/>
    <property type="project" value="InterPro"/>
</dbReference>
<proteinExistence type="inferred from homology"/>
<dbReference type="AlphaFoldDB" id="A0A1E3Q4J1"/>
<comment type="similarity">
    <text evidence="1">Belongs to the eukaryotic ribosomal protein eL28 family.</text>
</comment>
<name>A0A1E3Q4J1_LIPST</name>
<gene>
    <name evidence="5" type="ORF">LIPSTDRAFT_3989</name>
</gene>
<keyword evidence="3" id="KW-0687">Ribonucleoprotein</keyword>
<dbReference type="Gene3D" id="3.30.390.110">
    <property type="match status" value="1"/>
</dbReference>
<dbReference type="Pfam" id="PF01778">
    <property type="entry name" value="Ribosomal_L28e"/>
    <property type="match status" value="1"/>
</dbReference>
<evidence type="ECO:0000256" key="1">
    <source>
        <dbReference type="ARBA" id="ARBA00007926"/>
    </source>
</evidence>
<reference evidence="5 6" key="1">
    <citation type="journal article" date="2016" name="Proc. Natl. Acad. Sci. U.S.A.">
        <title>Comparative genomics of biotechnologically important yeasts.</title>
        <authorList>
            <person name="Riley R."/>
            <person name="Haridas S."/>
            <person name="Wolfe K.H."/>
            <person name="Lopes M.R."/>
            <person name="Hittinger C.T."/>
            <person name="Goeker M."/>
            <person name="Salamov A.A."/>
            <person name="Wisecaver J.H."/>
            <person name="Long T.M."/>
            <person name="Calvey C.H."/>
            <person name="Aerts A.L."/>
            <person name="Barry K.W."/>
            <person name="Choi C."/>
            <person name="Clum A."/>
            <person name="Coughlan A.Y."/>
            <person name="Deshpande S."/>
            <person name="Douglass A.P."/>
            <person name="Hanson S.J."/>
            <person name="Klenk H.-P."/>
            <person name="LaButti K.M."/>
            <person name="Lapidus A."/>
            <person name="Lindquist E.A."/>
            <person name="Lipzen A.M."/>
            <person name="Meier-Kolthoff J.P."/>
            <person name="Ohm R.A."/>
            <person name="Otillar R.P."/>
            <person name="Pangilinan J.L."/>
            <person name="Peng Y."/>
            <person name="Rokas A."/>
            <person name="Rosa C.A."/>
            <person name="Scheuner C."/>
            <person name="Sibirny A.A."/>
            <person name="Slot J.C."/>
            <person name="Stielow J.B."/>
            <person name="Sun H."/>
            <person name="Kurtzman C.P."/>
            <person name="Blackwell M."/>
            <person name="Grigoriev I.V."/>
            <person name="Jeffries T.W."/>
        </authorList>
    </citation>
    <scope>NUCLEOTIDE SEQUENCE [LARGE SCALE GENOMIC DNA]</scope>
    <source>
        <strain evidence="5 6">NRRL Y-11557</strain>
    </source>
</reference>
<sequence length="143" mass="15280">MSSISNDLIWELTRSNSSYLVKRKSGSGVQFSREPLNLTNKHSYVQSGIANSKAVGVALSESGSIVLSTKKAGTFATPAKSVISTTFKPYKTNRKIYAAIAGATKGYRDDLRPAAVSRASALLASKKPKKTQVKKLRGKKASA</sequence>
<evidence type="ECO:0000259" key="4">
    <source>
        <dbReference type="Pfam" id="PF01778"/>
    </source>
</evidence>
<protein>
    <recommendedName>
        <fullName evidence="4">Ribosomal eL28/Mak16 domain-containing protein</fullName>
    </recommendedName>
</protein>
<evidence type="ECO:0000256" key="3">
    <source>
        <dbReference type="ARBA" id="ARBA00023274"/>
    </source>
</evidence>
<evidence type="ECO:0000256" key="2">
    <source>
        <dbReference type="ARBA" id="ARBA00022980"/>
    </source>
</evidence>
<dbReference type="InterPro" id="IPR002672">
    <property type="entry name" value="Ribosomal_eL28"/>
</dbReference>
<dbReference type="GO" id="GO:1990904">
    <property type="term" value="C:ribonucleoprotein complex"/>
    <property type="evidence" value="ECO:0007669"/>
    <property type="project" value="UniProtKB-KW"/>
</dbReference>
<dbReference type="InterPro" id="IPR029004">
    <property type="entry name" value="Ribosomal_eL28/Mak16"/>
</dbReference>
<organism evidence="5 6">
    <name type="scientific">Lipomyces starkeyi NRRL Y-11557</name>
    <dbReference type="NCBI Taxonomy" id="675824"/>
    <lineage>
        <taxon>Eukaryota</taxon>
        <taxon>Fungi</taxon>
        <taxon>Dikarya</taxon>
        <taxon>Ascomycota</taxon>
        <taxon>Saccharomycotina</taxon>
        <taxon>Lipomycetes</taxon>
        <taxon>Lipomycetales</taxon>
        <taxon>Lipomycetaceae</taxon>
        <taxon>Lipomyces</taxon>
    </lineage>
</organism>
<dbReference type="OrthoDB" id="338850at2759"/>
<evidence type="ECO:0000313" key="5">
    <source>
        <dbReference type="EMBL" id="ODQ72603.1"/>
    </source>
</evidence>